<feature type="transmembrane region" description="Helical" evidence="7">
    <location>
        <begin position="12"/>
        <end position="31"/>
    </location>
</feature>
<evidence type="ECO:0000256" key="4">
    <source>
        <dbReference type="ARBA" id="ARBA00022989"/>
    </source>
</evidence>
<dbReference type="PANTHER" id="PTHR21016">
    <property type="entry name" value="BETA-AMYLOID BINDING PROTEIN-RELATED"/>
    <property type="match status" value="1"/>
</dbReference>
<keyword evidence="4 7" id="KW-1133">Transmembrane helix</keyword>
<dbReference type="GO" id="GO:0016020">
    <property type="term" value="C:membrane"/>
    <property type="evidence" value="ECO:0007669"/>
    <property type="project" value="UniProtKB-SubCell"/>
</dbReference>
<name>A0A6J6EJ59_9ZZZZ</name>
<protein>
    <submittedName>
        <fullName evidence="9">Unannotated protein</fullName>
    </submittedName>
</protein>
<sequence>MSQNNNGQKDFTTAVLLSFFLGGLGVDRFYLGYTGLGVAKLLTLGGCGIWAIIDFILIVTRNLKAADGSPLA</sequence>
<evidence type="ECO:0000256" key="7">
    <source>
        <dbReference type="SAM" id="Phobius"/>
    </source>
</evidence>
<keyword evidence="3" id="KW-0732">Signal</keyword>
<evidence type="ECO:0000256" key="3">
    <source>
        <dbReference type="ARBA" id="ARBA00022729"/>
    </source>
</evidence>
<evidence type="ECO:0000256" key="1">
    <source>
        <dbReference type="ARBA" id="ARBA00004141"/>
    </source>
</evidence>
<keyword evidence="2 7" id="KW-0812">Transmembrane</keyword>
<evidence type="ECO:0000259" key="8">
    <source>
        <dbReference type="Pfam" id="PF05154"/>
    </source>
</evidence>
<gene>
    <name evidence="9" type="ORF">UFOPK1747_00083</name>
</gene>
<evidence type="ECO:0000313" key="9">
    <source>
        <dbReference type="EMBL" id="CAB4572978.1"/>
    </source>
</evidence>
<accession>A0A6J6EJ59</accession>
<evidence type="ECO:0000256" key="5">
    <source>
        <dbReference type="ARBA" id="ARBA00023136"/>
    </source>
</evidence>
<keyword evidence="5 7" id="KW-0472">Membrane</keyword>
<comment type="subcellular location">
    <subcellularLocation>
        <location evidence="1">Membrane</location>
        <topology evidence="1">Multi-pass membrane protein</topology>
    </subcellularLocation>
</comment>
<organism evidence="9">
    <name type="scientific">freshwater metagenome</name>
    <dbReference type="NCBI Taxonomy" id="449393"/>
    <lineage>
        <taxon>unclassified sequences</taxon>
        <taxon>metagenomes</taxon>
        <taxon>ecological metagenomes</taxon>
    </lineage>
</organism>
<dbReference type="Pfam" id="PF05154">
    <property type="entry name" value="TM2"/>
    <property type="match status" value="1"/>
</dbReference>
<dbReference type="PANTHER" id="PTHR21016:SF7">
    <property type="entry name" value="TM2 DOMAIN-CONTAINING PROTEIN 3"/>
    <property type="match status" value="1"/>
</dbReference>
<feature type="domain" description="TM2" evidence="8">
    <location>
        <begin position="8"/>
        <end position="56"/>
    </location>
</feature>
<evidence type="ECO:0000256" key="2">
    <source>
        <dbReference type="ARBA" id="ARBA00022692"/>
    </source>
</evidence>
<feature type="transmembrane region" description="Helical" evidence="7">
    <location>
        <begin position="37"/>
        <end position="59"/>
    </location>
</feature>
<proteinExistence type="predicted"/>
<dbReference type="InterPro" id="IPR007829">
    <property type="entry name" value="TM2"/>
</dbReference>
<dbReference type="AlphaFoldDB" id="A0A6J6EJ59"/>
<reference evidence="9" key="1">
    <citation type="submission" date="2020-05" db="EMBL/GenBank/DDBJ databases">
        <authorList>
            <person name="Chiriac C."/>
            <person name="Salcher M."/>
            <person name="Ghai R."/>
            <person name="Kavagutti S V."/>
        </authorList>
    </citation>
    <scope>NUCLEOTIDE SEQUENCE</scope>
</reference>
<evidence type="ECO:0000256" key="6">
    <source>
        <dbReference type="ARBA" id="ARBA00023180"/>
    </source>
</evidence>
<keyword evidence="6" id="KW-0325">Glycoprotein</keyword>
<dbReference type="EMBL" id="CAEZTV010000004">
    <property type="protein sequence ID" value="CAB4572978.1"/>
    <property type="molecule type" value="Genomic_DNA"/>
</dbReference>
<dbReference type="InterPro" id="IPR050932">
    <property type="entry name" value="TM2D1-3-like"/>
</dbReference>